<dbReference type="PANTHER" id="PTHR43420:SF44">
    <property type="entry name" value="ACETYLTRANSFERASE YPEA"/>
    <property type="match status" value="1"/>
</dbReference>
<evidence type="ECO:0000313" key="5">
    <source>
        <dbReference type="Proteomes" id="UP000322530"/>
    </source>
</evidence>
<protein>
    <submittedName>
        <fullName evidence="4">GNAT family acetyltransferase</fullName>
    </submittedName>
</protein>
<dbReference type="Proteomes" id="UP000322530">
    <property type="component" value="Unassembled WGS sequence"/>
</dbReference>
<dbReference type="PROSITE" id="PS51186">
    <property type="entry name" value="GNAT"/>
    <property type="match status" value="2"/>
</dbReference>
<dbReference type="CDD" id="cd04301">
    <property type="entry name" value="NAT_SF"/>
    <property type="match status" value="2"/>
</dbReference>
<evidence type="ECO:0000256" key="1">
    <source>
        <dbReference type="ARBA" id="ARBA00022679"/>
    </source>
</evidence>
<evidence type="ECO:0000313" key="4">
    <source>
        <dbReference type="EMBL" id="GCF07885.1"/>
    </source>
</evidence>
<evidence type="ECO:0000256" key="2">
    <source>
        <dbReference type="ARBA" id="ARBA00023315"/>
    </source>
</evidence>
<dbReference type="EMBL" id="BIXY01000015">
    <property type="protein sequence ID" value="GCF07885.1"/>
    <property type="molecule type" value="Genomic_DNA"/>
</dbReference>
<dbReference type="AlphaFoldDB" id="A0A5A5T9F0"/>
<dbReference type="SUPFAM" id="SSF55729">
    <property type="entry name" value="Acyl-CoA N-acyltransferases (Nat)"/>
    <property type="match status" value="2"/>
</dbReference>
<dbReference type="Gene3D" id="3.40.630.30">
    <property type="match status" value="1"/>
</dbReference>
<organism evidence="4 5">
    <name type="scientific">Dictyobacter arantiisoli</name>
    <dbReference type="NCBI Taxonomy" id="2014874"/>
    <lineage>
        <taxon>Bacteria</taxon>
        <taxon>Bacillati</taxon>
        <taxon>Chloroflexota</taxon>
        <taxon>Ktedonobacteria</taxon>
        <taxon>Ktedonobacterales</taxon>
        <taxon>Dictyobacteraceae</taxon>
        <taxon>Dictyobacter</taxon>
    </lineage>
</organism>
<keyword evidence="2" id="KW-0012">Acyltransferase</keyword>
<gene>
    <name evidence="4" type="ORF">KDI_14490</name>
</gene>
<dbReference type="InterPro" id="IPR000182">
    <property type="entry name" value="GNAT_dom"/>
</dbReference>
<dbReference type="Pfam" id="PF00583">
    <property type="entry name" value="Acetyltransf_1"/>
    <property type="match status" value="1"/>
</dbReference>
<dbReference type="PANTHER" id="PTHR43420">
    <property type="entry name" value="ACETYLTRANSFERASE"/>
    <property type="match status" value="1"/>
</dbReference>
<keyword evidence="5" id="KW-1185">Reference proteome</keyword>
<dbReference type="Pfam" id="PF13508">
    <property type="entry name" value="Acetyltransf_7"/>
    <property type="match status" value="1"/>
</dbReference>
<accession>A0A5A5T9F0</accession>
<comment type="caution">
    <text evidence="4">The sequence shown here is derived from an EMBL/GenBank/DDBJ whole genome shotgun (WGS) entry which is preliminary data.</text>
</comment>
<dbReference type="InterPro" id="IPR016181">
    <property type="entry name" value="Acyl_CoA_acyltransferase"/>
</dbReference>
<sequence length="335" mass="38784">MSLEQKNIPMKKYTLRRPTWDDFQAIYEVINASRFNVTGVHETTEEEVRSRLSAPHLTLATESWVVESPEGQVVAFQVVEQIEHARLFVNGDVHPDHLGQGIGMLLLQAAEQWAQEQVQLAVPDLRVVLNTPVNKQNTRKQHLFERHAYQPSRPFWRMGIELTSAPVEPRWPEGIELRTLADDHTPERLYAVYEADQEIFQDHWGYVRQPYEEWKHWAVRSDVFDASLWFLALAGDDIVGIGLCADEQEAGAWVHALGIKRSWRRRGLAQVLLQYAFGEFYRRGRQRIFLNVDGKSLTGATRVYERAGMHVVRETMHYEKELRAGKELSTQSLEL</sequence>
<evidence type="ECO:0000259" key="3">
    <source>
        <dbReference type="PROSITE" id="PS51186"/>
    </source>
</evidence>
<keyword evidence="1 4" id="KW-0808">Transferase</keyword>
<name>A0A5A5T9F0_9CHLR</name>
<dbReference type="GO" id="GO:0016747">
    <property type="term" value="F:acyltransferase activity, transferring groups other than amino-acyl groups"/>
    <property type="evidence" value="ECO:0007669"/>
    <property type="project" value="InterPro"/>
</dbReference>
<feature type="domain" description="N-acetyltransferase" evidence="3">
    <location>
        <begin position="175"/>
        <end position="329"/>
    </location>
</feature>
<feature type="domain" description="N-acetyltransferase" evidence="3">
    <location>
        <begin position="13"/>
        <end position="182"/>
    </location>
</feature>
<dbReference type="InterPro" id="IPR050680">
    <property type="entry name" value="YpeA/RimI_acetyltransf"/>
</dbReference>
<proteinExistence type="predicted"/>
<reference evidence="4 5" key="1">
    <citation type="submission" date="2019-01" db="EMBL/GenBank/DDBJ databases">
        <title>Draft genome sequence of Dictyobacter sp. Uno17.</title>
        <authorList>
            <person name="Wang C.M."/>
            <person name="Zheng Y."/>
            <person name="Sakai Y."/>
            <person name="Abe K."/>
            <person name="Yokota A."/>
            <person name="Yabe S."/>
        </authorList>
    </citation>
    <scope>NUCLEOTIDE SEQUENCE [LARGE SCALE GENOMIC DNA]</scope>
    <source>
        <strain evidence="4 5">Uno17</strain>
    </source>
</reference>